<dbReference type="Gene3D" id="1.10.287.1060">
    <property type="entry name" value="ESAT-6-like"/>
    <property type="match status" value="1"/>
</dbReference>
<protein>
    <recommendedName>
        <fullName evidence="4">WXG100 family type VII secretion target</fullName>
    </recommendedName>
</protein>
<accession>A0A2T7WMR6</accession>
<evidence type="ECO:0000313" key="2">
    <source>
        <dbReference type="EMBL" id="PVE75370.1"/>
    </source>
</evidence>
<organism evidence="2 3">
    <name type="scientific">Microbacterium testaceum</name>
    <name type="common">Aureobacterium testaceum</name>
    <name type="synonym">Brevibacterium testaceum</name>
    <dbReference type="NCBI Taxonomy" id="2033"/>
    <lineage>
        <taxon>Bacteria</taxon>
        <taxon>Bacillati</taxon>
        <taxon>Actinomycetota</taxon>
        <taxon>Actinomycetes</taxon>
        <taxon>Micrococcales</taxon>
        <taxon>Microbacteriaceae</taxon>
        <taxon>Microbacterium</taxon>
    </lineage>
</organism>
<proteinExistence type="predicted"/>
<dbReference type="Pfam" id="PF06013">
    <property type="entry name" value="WXG100"/>
    <property type="match status" value="1"/>
</dbReference>
<dbReference type="Proteomes" id="UP000244649">
    <property type="component" value="Unassembled WGS sequence"/>
</dbReference>
<feature type="compositionally biased region" description="Basic and acidic residues" evidence="1">
    <location>
        <begin position="35"/>
        <end position="48"/>
    </location>
</feature>
<gene>
    <name evidence="2" type="ORF">DC432_07040</name>
</gene>
<dbReference type="SUPFAM" id="SSF140453">
    <property type="entry name" value="EsxAB dimer-like"/>
    <property type="match status" value="1"/>
</dbReference>
<feature type="compositionally biased region" description="Basic residues" evidence="1">
    <location>
        <begin position="20"/>
        <end position="34"/>
    </location>
</feature>
<sequence length="143" mass="15949">MDRRSEPPERRADHPQLIAARHRPRPGGRRRIPRRDHPGPGRDARRPAVSDLRVTPESLHATAARLRAESARIDAALGGLDAEVTRLRGQWEGSAQGAYDSAQRQWSATLEQMRDALHRIANATDSMADDYVSADRASAARFR</sequence>
<evidence type="ECO:0000313" key="3">
    <source>
        <dbReference type="Proteomes" id="UP000244649"/>
    </source>
</evidence>
<evidence type="ECO:0008006" key="4">
    <source>
        <dbReference type="Google" id="ProtNLM"/>
    </source>
</evidence>
<dbReference type="InterPro" id="IPR010310">
    <property type="entry name" value="T7SS_ESAT-6-like"/>
</dbReference>
<dbReference type="NCBIfam" id="TIGR03930">
    <property type="entry name" value="WXG100_ESAT6"/>
    <property type="match status" value="1"/>
</dbReference>
<comment type="caution">
    <text evidence="2">The sequence shown here is derived from an EMBL/GenBank/DDBJ whole genome shotgun (WGS) entry which is preliminary data.</text>
</comment>
<feature type="region of interest" description="Disordered" evidence="1">
    <location>
        <begin position="1"/>
        <end position="54"/>
    </location>
</feature>
<feature type="compositionally biased region" description="Basic and acidic residues" evidence="1">
    <location>
        <begin position="1"/>
        <end position="14"/>
    </location>
</feature>
<evidence type="ECO:0000256" key="1">
    <source>
        <dbReference type="SAM" id="MobiDB-lite"/>
    </source>
</evidence>
<name>A0A2T7WMR6_MICTE</name>
<dbReference type="InterPro" id="IPR036689">
    <property type="entry name" value="ESAT-6-like_sf"/>
</dbReference>
<dbReference type="AlphaFoldDB" id="A0A2T7WMR6"/>
<dbReference type="EMBL" id="QDFT01000013">
    <property type="protein sequence ID" value="PVE75370.1"/>
    <property type="molecule type" value="Genomic_DNA"/>
</dbReference>
<reference evidence="2 3" key="1">
    <citation type="submission" date="2018-04" db="EMBL/GenBank/DDBJ databases">
        <authorList>
            <person name="Go L.Y."/>
            <person name="Mitchell J.A."/>
        </authorList>
    </citation>
    <scope>NUCLEOTIDE SEQUENCE [LARGE SCALE GENOMIC DNA]</scope>
    <source>
        <strain evidence="2 3">TPD7010</strain>
    </source>
</reference>